<name>A0AAN7DGU3_9FUNG</name>
<evidence type="ECO:0000259" key="1">
    <source>
        <dbReference type="Pfam" id="PF00078"/>
    </source>
</evidence>
<gene>
    <name evidence="2" type="ORF">ATC70_011264</name>
</gene>
<keyword evidence="3" id="KW-1185">Reference proteome</keyword>
<evidence type="ECO:0000313" key="3">
    <source>
        <dbReference type="Proteomes" id="UP001304243"/>
    </source>
</evidence>
<sequence>MPLSPMYSTQLYRRKGDPTHMKNYRPLSLANSDYKLFTRCINRRIMDVSTQLISRHQLGFIPGRYIAENGMICQLIMEDAQRKWTVAEQRDDDPTFGSLDADIGLLLDQEKAYDRVNLDYLRHVLLKFGFPVLW</sequence>
<dbReference type="EMBL" id="JASEJX010000014">
    <property type="protein sequence ID" value="KAK4516294.1"/>
    <property type="molecule type" value="Genomic_DNA"/>
</dbReference>
<comment type="caution">
    <text evidence="2">The sequence shown here is derived from an EMBL/GenBank/DDBJ whole genome shotgun (WGS) entry which is preliminary data.</text>
</comment>
<protein>
    <recommendedName>
        <fullName evidence="1">Reverse transcriptase domain-containing protein</fullName>
    </recommendedName>
</protein>
<dbReference type="Pfam" id="PF00078">
    <property type="entry name" value="RVT_1"/>
    <property type="match status" value="1"/>
</dbReference>
<dbReference type="InterPro" id="IPR000477">
    <property type="entry name" value="RT_dom"/>
</dbReference>
<dbReference type="RefSeq" id="XP_064682960.1">
    <property type="nucleotide sequence ID" value="XM_064830458.1"/>
</dbReference>
<dbReference type="PANTHER" id="PTHR31635:SF196">
    <property type="entry name" value="REVERSE TRANSCRIPTASE DOMAIN-CONTAINING PROTEIN-RELATED"/>
    <property type="match status" value="1"/>
</dbReference>
<feature type="domain" description="Reverse transcriptase" evidence="1">
    <location>
        <begin position="17"/>
        <end position="131"/>
    </location>
</feature>
<dbReference type="AlphaFoldDB" id="A0AAN7DGU3"/>
<dbReference type="PANTHER" id="PTHR31635">
    <property type="entry name" value="REVERSE TRANSCRIPTASE DOMAIN-CONTAINING PROTEIN-RELATED"/>
    <property type="match status" value="1"/>
</dbReference>
<organism evidence="2 3">
    <name type="scientific">Mucor velutinosus</name>
    <dbReference type="NCBI Taxonomy" id="708070"/>
    <lineage>
        <taxon>Eukaryota</taxon>
        <taxon>Fungi</taxon>
        <taxon>Fungi incertae sedis</taxon>
        <taxon>Mucoromycota</taxon>
        <taxon>Mucoromycotina</taxon>
        <taxon>Mucoromycetes</taxon>
        <taxon>Mucorales</taxon>
        <taxon>Mucorineae</taxon>
        <taxon>Mucoraceae</taxon>
        <taxon>Mucor</taxon>
    </lineage>
</organism>
<accession>A0AAN7DGU3</accession>
<dbReference type="Proteomes" id="UP001304243">
    <property type="component" value="Unassembled WGS sequence"/>
</dbReference>
<evidence type="ECO:0000313" key="2">
    <source>
        <dbReference type="EMBL" id="KAK4516294.1"/>
    </source>
</evidence>
<dbReference type="GeneID" id="89954950"/>
<proteinExistence type="predicted"/>
<reference evidence="2 3" key="1">
    <citation type="submission" date="2022-11" db="EMBL/GenBank/DDBJ databases">
        <title>Mucor velutinosus strain NIH1002 WGS.</title>
        <authorList>
            <person name="Subramanian P."/>
            <person name="Mullikin J.C."/>
            <person name="Segre J.A."/>
            <person name="Zelazny A.M."/>
        </authorList>
    </citation>
    <scope>NUCLEOTIDE SEQUENCE [LARGE SCALE GENOMIC DNA]</scope>
    <source>
        <strain evidence="2 3">NIH1002</strain>
    </source>
</reference>